<comment type="caution">
    <text evidence="3">The sequence shown here is derived from an EMBL/GenBank/DDBJ whole genome shotgun (WGS) entry which is preliminary data.</text>
</comment>
<feature type="region of interest" description="Disordered" evidence="1">
    <location>
        <begin position="22"/>
        <end position="59"/>
    </location>
</feature>
<accession>A0ABT5E3J9</accession>
<feature type="chain" id="PRO_5047216268" evidence="2">
    <location>
        <begin position="24"/>
        <end position="457"/>
    </location>
</feature>
<name>A0ABT5E3J9_9BACT</name>
<evidence type="ECO:0000256" key="1">
    <source>
        <dbReference type="SAM" id="MobiDB-lite"/>
    </source>
</evidence>
<evidence type="ECO:0000313" key="4">
    <source>
        <dbReference type="Proteomes" id="UP001221686"/>
    </source>
</evidence>
<proteinExistence type="predicted"/>
<reference evidence="3 4" key="1">
    <citation type="submission" date="2022-11" db="EMBL/GenBank/DDBJ databases">
        <title>Minimal conservation of predation-associated metabolite biosynthetic gene clusters underscores biosynthetic potential of Myxococcota including descriptions for ten novel species: Archangium lansinium sp. nov., Myxococcus landrumus sp. nov., Nannocystis bai.</title>
        <authorList>
            <person name="Ahearne A."/>
            <person name="Stevens C."/>
            <person name="Dowd S."/>
        </authorList>
    </citation>
    <scope>NUCLEOTIDE SEQUENCE [LARGE SCALE GENOMIC DNA]</scope>
    <source>
        <strain evidence="3 4">BB15-2</strain>
    </source>
</reference>
<keyword evidence="2" id="KW-0732">Signal</keyword>
<gene>
    <name evidence="3" type="ORF">POL25_26325</name>
</gene>
<dbReference type="Proteomes" id="UP001221686">
    <property type="component" value="Unassembled WGS sequence"/>
</dbReference>
<feature type="compositionally biased region" description="Low complexity" evidence="1">
    <location>
        <begin position="22"/>
        <end position="46"/>
    </location>
</feature>
<sequence>MRSLRALYCFAILLPACPGPTSATSASASGDGSTTDATGDPTAGSTSDDPTGGDTEQSVDPVDLACDLMREACERQVACGHAIVNNNPGSVDDCLAEQRCETVGELLDLPNIELDPDAVEACIAALAAASCGELVTHGLGSDPSCSRYLAGTLGEGEACHGGTVSDCAPGLSCVFEGDACPGTCVAPPAPCSEGSCGADAFCAVDGTCQPRAALGEACDETKIDFDNLSERACAAGSHCEESVCVADLGAGAQCGGLDVHACGDGACVCADLANCDEPADFTCRPALGATGEPCSTAFDCVEGLYCDFYGGNRCAPRGERGEACNESFGACLHSLVCVDGTCADEQASVTEVPLLAEHESCIGGGSCPLGTACTCDDADCVDKHCLPAPGLGESCAAQDLDGFACSEGLCDILASHTCVRPGAAGEACPVDGLTFACASLVCVEGHCASMAQTLCQE</sequence>
<evidence type="ECO:0000256" key="2">
    <source>
        <dbReference type="SAM" id="SignalP"/>
    </source>
</evidence>
<dbReference type="EMBL" id="JAQNDL010000003">
    <property type="protein sequence ID" value="MDC0720446.1"/>
    <property type="molecule type" value="Genomic_DNA"/>
</dbReference>
<organism evidence="3 4">
    <name type="scientific">Nannocystis bainbridge</name>
    <dbReference type="NCBI Taxonomy" id="2995303"/>
    <lineage>
        <taxon>Bacteria</taxon>
        <taxon>Pseudomonadati</taxon>
        <taxon>Myxococcota</taxon>
        <taxon>Polyangia</taxon>
        <taxon>Nannocystales</taxon>
        <taxon>Nannocystaceae</taxon>
        <taxon>Nannocystis</taxon>
    </lineage>
</organism>
<keyword evidence="4" id="KW-1185">Reference proteome</keyword>
<evidence type="ECO:0000313" key="3">
    <source>
        <dbReference type="EMBL" id="MDC0720446.1"/>
    </source>
</evidence>
<feature type="signal peptide" evidence="2">
    <location>
        <begin position="1"/>
        <end position="23"/>
    </location>
</feature>
<dbReference type="RefSeq" id="WP_272088954.1">
    <property type="nucleotide sequence ID" value="NZ_JAQNDL010000003.1"/>
</dbReference>
<protein>
    <submittedName>
        <fullName evidence="3">Uncharacterized protein</fullName>
    </submittedName>
</protein>